<comment type="similarity">
    <text evidence="1 5">Belongs to the GPN-loop GTPase family.</text>
</comment>
<dbReference type="SUPFAM" id="SSF52540">
    <property type="entry name" value="P-loop containing nucleoside triphosphate hydrolases"/>
    <property type="match status" value="1"/>
</dbReference>
<feature type="compositionally biased region" description="Acidic residues" evidence="6">
    <location>
        <begin position="348"/>
        <end position="375"/>
    </location>
</feature>
<keyword evidence="8" id="KW-1185">Reference proteome</keyword>
<dbReference type="InterPro" id="IPR027417">
    <property type="entry name" value="P-loop_NTPase"/>
</dbReference>
<sequence length="385" mass="43217">MEIGDFQAPSPMQESENAVSESSKNSSEGSAEPFGSSGRPTVIARKKPIVVIVIGMAGSGKTTLMHRLVAHVQTARKRGYVLNLDPAVTSLPYTANIDIRDTVNYKNVMKEYHLGPNGGILTSLNLFATKFDEVVNLVERREGELDYVLVDTPGQIEIFTWSASGSIITEAFASTFPTVVCYVVDTPRSLSPVTFMSNMLYACGILYKTRLPLLLAFNKVDVAQHQFALEWMDDFEAFQAAVENDSSYSSGLSRSLCLVLDEFYRNLRNVGVSAVTGVGMVDFFAKLDESGTEYMQTYWVELERRRAEKELRDTERQQANLAALQRDLAESNGQKVVLSTTRQMEERNTEEEEVEEEEEEEEEYSENDLDEEESTEMFREMGGRL</sequence>
<accession>A0ABP0WGV6</accession>
<reference evidence="7" key="1">
    <citation type="submission" date="2024-02" db="EMBL/GenBank/DDBJ databases">
        <authorList>
            <consortium name="ELIXIR-Norway"/>
            <consortium name="Elixir Norway"/>
        </authorList>
    </citation>
    <scope>NUCLEOTIDE SEQUENCE</scope>
</reference>
<evidence type="ECO:0000256" key="5">
    <source>
        <dbReference type="RuleBase" id="RU365059"/>
    </source>
</evidence>
<dbReference type="Proteomes" id="UP001497444">
    <property type="component" value="Chromosome 18"/>
</dbReference>
<comment type="subunit">
    <text evidence="5">Binds to RNA polymerase II.</text>
</comment>
<dbReference type="EMBL" id="OZ020113">
    <property type="protein sequence ID" value="CAK9266014.1"/>
    <property type="molecule type" value="Genomic_DNA"/>
</dbReference>
<proteinExistence type="inferred from homology"/>
<feature type="compositionally biased region" description="Basic and acidic residues" evidence="6">
    <location>
        <begin position="376"/>
        <end position="385"/>
    </location>
</feature>
<keyword evidence="5" id="KW-0963">Cytoplasm</keyword>
<comment type="function">
    <text evidence="5">Small GTPase required for proper nuclear import of RNA polymerase II (RNAPII). May act at an RNAP assembly step prior to nuclear import.</text>
</comment>
<feature type="region of interest" description="Disordered" evidence="6">
    <location>
        <begin position="1"/>
        <end position="40"/>
    </location>
</feature>
<dbReference type="InterPro" id="IPR004130">
    <property type="entry name" value="Gpn"/>
</dbReference>
<evidence type="ECO:0000313" key="8">
    <source>
        <dbReference type="Proteomes" id="UP001497444"/>
    </source>
</evidence>
<keyword evidence="3 5" id="KW-0378">Hydrolase</keyword>
<feature type="compositionally biased region" description="Low complexity" evidence="6">
    <location>
        <begin position="14"/>
        <end position="32"/>
    </location>
</feature>
<name>A0ABP0WGV6_9BRYO</name>
<feature type="region of interest" description="Disordered" evidence="6">
    <location>
        <begin position="334"/>
        <end position="385"/>
    </location>
</feature>
<evidence type="ECO:0000256" key="2">
    <source>
        <dbReference type="ARBA" id="ARBA00022741"/>
    </source>
</evidence>
<dbReference type="CDD" id="cd17870">
    <property type="entry name" value="GPN1"/>
    <property type="match status" value="1"/>
</dbReference>
<evidence type="ECO:0000256" key="6">
    <source>
        <dbReference type="SAM" id="MobiDB-lite"/>
    </source>
</evidence>
<dbReference type="Pfam" id="PF03029">
    <property type="entry name" value="ATP_bind_1"/>
    <property type="match status" value="1"/>
</dbReference>
<dbReference type="PANTHER" id="PTHR21231">
    <property type="entry name" value="XPA-BINDING PROTEIN 1-RELATED"/>
    <property type="match status" value="1"/>
</dbReference>
<evidence type="ECO:0000256" key="1">
    <source>
        <dbReference type="ARBA" id="ARBA00005290"/>
    </source>
</evidence>
<evidence type="ECO:0000256" key="3">
    <source>
        <dbReference type="ARBA" id="ARBA00022801"/>
    </source>
</evidence>
<evidence type="ECO:0000313" key="7">
    <source>
        <dbReference type="EMBL" id="CAK9266014.1"/>
    </source>
</evidence>
<organism evidence="7 8">
    <name type="scientific">Sphagnum jensenii</name>
    <dbReference type="NCBI Taxonomy" id="128206"/>
    <lineage>
        <taxon>Eukaryota</taxon>
        <taxon>Viridiplantae</taxon>
        <taxon>Streptophyta</taxon>
        <taxon>Embryophyta</taxon>
        <taxon>Bryophyta</taxon>
        <taxon>Sphagnophytina</taxon>
        <taxon>Sphagnopsida</taxon>
        <taxon>Sphagnales</taxon>
        <taxon>Sphagnaceae</taxon>
        <taxon>Sphagnum</taxon>
    </lineage>
</organism>
<dbReference type="InterPro" id="IPR030230">
    <property type="entry name" value="Gpn1/Npa3/XAB1"/>
</dbReference>
<comment type="subcellular location">
    <subcellularLocation>
        <location evidence="5">Cytoplasm</location>
    </subcellularLocation>
    <subcellularLocation>
        <location evidence="5">Nucleus</location>
    </subcellularLocation>
</comment>
<dbReference type="PANTHER" id="PTHR21231:SF8">
    <property type="entry name" value="GPN-LOOP GTPASE 1"/>
    <property type="match status" value="1"/>
</dbReference>
<evidence type="ECO:0000256" key="4">
    <source>
        <dbReference type="ARBA" id="ARBA00023134"/>
    </source>
</evidence>
<dbReference type="Gene3D" id="3.40.50.300">
    <property type="entry name" value="P-loop containing nucleotide triphosphate hydrolases"/>
    <property type="match status" value="1"/>
</dbReference>
<gene>
    <name evidence="7" type="ORF">CSSPJE1EN1_LOCUS11492</name>
</gene>
<keyword evidence="2 5" id="KW-0547">Nucleotide-binding</keyword>
<dbReference type="EC" id="3.6.5.-" evidence="5"/>
<keyword evidence="4 5" id="KW-0342">GTP-binding</keyword>
<protein>
    <recommendedName>
        <fullName evidence="5">GPN-loop GTPase</fullName>
        <ecNumber evidence="5">3.6.5.-</ecNumber>
    </recommendedName>
</protein>